<protein>
    <submittedName>
        <fullName evidence="2">Uncharacterized protein</fullName>
    </submittedName>
</protein>
<evidence type="ECO:0000256" key="1">
    <source>
        <dbReference type="SAM" id="MobiDB-lite"/>
    </source>
</evidence>
<name>A0A0A8ZYU3_ARUDO</name>
<feature type="compositionally biased region" description="Basic and acidic residues" evidence="1">
    <location>
        <begin position="18"/>
        <end position="30"/>
    </location>
</feature>
<sequence length="30" mass="3375">MDASGDLKQKITHRFATKKTEAEGRKQDAL</sequence>
<reference evidence="2" key="2">
    <citation type="journal article" date="2015" name="Data Brief">
        <title>Shoot transcriptome of the giant reed, Arundo donax.</title>
        <authorList>
            <person name="Barrero R.A."/>
            <person name="Guerrero F.D."/>
            <person name="Moolhuijzen P."/>
            <person name="Goolsby J.A."/>
            <person name="Tidwell J."/>
            <person name="Bellgard S.E."/>
            <person name="Bellgard M.I."/>
        </authorList>
    </citation>
    <scope>NUCLEOTIDE SEQUENCE</scope>
    <source>
        <tissue evidence="2">Shoot tissue taken approximately 20 cm above the soil surface</tissue>
    </source>
</reference>
<dbReference type="EMBL" id="GBRH01253899">
    <property type="protein sequence ID" value="JAD43996.1"/>
    <property type="molecule type" value="Transcribed_RNA"/>
</dbReference>
<accession>A0A0A8ZYU3</accession>
<organism evidence="2">
    <name type="scientific">Arundo donax</name>
    <name type="common">Giant reed</name>
    <name type="synonym">Donax arundinaceus</name>
    <dbReference type="NCBI Taxonomy" id="35708"/>
    <lineage>
        <taxon>Eukaryota</taxon>
        <taxon>Viridiplantae</taxon>
        <taxon>Streptophyta</taxon>
        <taxon>Embryophyta</taxon>
        <taxon>Tracheophyta</taxon>
        <taxon>Spermatophyta</taxon>
        <taxon>Magnoliopsida</taxon>
        <taxon>Liliopsida</taxon>
        <taxon>Poales</taxon>
        <taxon>Poaceae</taxon>
        <taxon>PACMAD clade</taxon>
        <taxon>Arundinoideae</taxon>
        <taxon>Arundineae</taxon>
        <taxon>Arundo</taxon>
    </lineage>
</organism>
<proteinExistence type="predicted"/>
<dbReference type="AlphaFoldDB" id="A0A0A8ZYU3"/>
<reference evidence="2" key="1">
    <citation type="submission" date="2014-09" db="EMBL/GenBank/DDBJ databases">
        <authorList>
            <person name="Magalhaes I.L.F."/>
            <person name="Oliveira U."/>
            <person name="Santos F.R."/>
            <person name="Vidigal T.H.D.A."/>
            <person name="Brescovit A.D."/>
            <person name="Santos A.J."/>
        </authorList>
    </citation>
    <scope>NUCLEOTIDE SEQUENCE</scope>
    <source>
        <tissue evidence="2">Shoot tissue taken approximately 20 cm above the soil surface</tissue>
    </source>
</reference>
<evidence type="ECO:0000313" key="2">
    <source>
        <dbReference type="EMBL" id="JAD43996.1"/>
    </source>
</evidence>
<feature type="region of interest" description="Disordered" evidence="1">
    <location>
        <begin position="1"/>
        <end position="30"/>
    </location>
</feature>